<dbReference type="STRING" id="105696.A0A1Y2M0W2"/>
<feature type="compositionally biased region" description="Polar residues" evidence="1">
    <location>
        <begin position="161"/>
        <end position="200"/>
    </location>
</feature>
<evidence type="ECO:0000313" key="4">
    <source>
        <dbReference type="Proteomes" id="UP000193240"/>
    </source>
</evidence>
<proteinExistence type="predicted"/>
<accession>A0A1Y2M0W2</accession>
<evidence type="ECO:0000313" key="3">
    <source>
        <dbReference type="EMBL" id="OSS49785.1"/>
    </source>
</evidence>
<keyword evidence="2" id="KW-0812">Transmembrane</keyword>
<keyword evidence="2" id="KW-0472">Membrane</keyword>
<keyword evidence="4" id="KW-1185">Reference proteome</keyword>
<organism evidence="3 4">
    <name type="scientific">Epicoccum nigrum</name>
    <name type="common">Soil fungus</name>
    <name type="synonym">Epicoccum purpurascens</name>
    <dbReference type="NCBI Taxonomy" id="105696"/>
    <lineage>
        <taxon>Eukaryota</taxon>
        <taxon>Fungi</taxon>
        <taxon>Dikarya</taxon>
        <taxon>Ascomycota</taxon>
        <taxon>Pezizomycotina</taxon>
        <taxon>Dothideomycetes</taxon>
        <taxon>Pleosporomycetidae</taxon>
        <taxon>Pleosporales</taxon>
        <taxon>Pleosporineae</taxon>
        <taxon>Didymellaceae</taxon>
        <taxon>Epicoccum</taxon>
    </lineage>
</organism>
<protein>
    <submittedName>
        <fullName evidence="3">Uncharacterized protein</fullName>
    </submittedName>
</protein>
<dbReference type="InParanoid" id="A0A1Y2M0W2"/>
<feature type="compositionally biased region" description="Low complexity" evidence="1">
    <location>
        <begin position="138"/>
        <end position="149"/>
    </location>
</feature>
<feature type="transmembrane region" description="Helical" evidence="2">
    <location>
        <begin position="20"/>
        <end position="42"/>
    </location>
</feature>
<dbReference type="PANTHER" id="PTHR40623">
    <property type="entry name" value="INTEGRAL MEMBRANE PROTEIN"/>
    <property type="match status" value="1"/>
</dbReference>
<gene>
    <name evidence="3" type="ORF">B5807_06234</name>
</gene>
<dbReference type="AlphaFoldDB" id="A0A1Y2M0W2"/>
<feature type="compositionally biased region" description="Polar residues" evidence="1">
    <location>
        <begin position="344"/>
        <end position="354"/>
    </location>
</feature>
<dbReference type="EMBL" id="KZ107843">
    <property type="protein sequence ID" value="OSS49785.1"/>
    <property type="molecule type" value="Genomic_DNA"/>
</dbReference>
<feature type="region of interest" description="Disordered" evidence="1">
    <location>
        <begin position="138"/>
        <end position="235"/>
    </location>
</feature>
<evidence type="ECO:0000256" key="2">
    <source>
        <dbReference type="SAM" id="Phobius"/>
    </source>
</evidence>
<sequence length="461" mass="50769">MPFGQSDDNTFFNSWALWQKMTFVLACGIVITIFLGLLKLWYDRSRIRKYSKVDKGKQAATPEMLEAQPVQQVQAEEMKDDIPFGVRAIESGIEVDGVWISRSNTPVGSSRASIVSENRLPRSFNNSALELPHMSYASSRGSSAAPASSFDRAVSAERLPSNDSRSGSPANQIYQSRPSQGSPIYGQSNVARNSTAQYSGEPSGPPSPRNVFGDSNGSSKKSSRRTSDESDYMAVGQDVRAYETAYMRPASGLSPIDPRTDLDLLQSHRMSHVAETGQLTPRVRRPGNSGEWASVADNQVATHNGVSYFMPHKTPSPPLPPIADPQEEASGHASSHAPASQAQDNYQTQTNQGVPLQESYAPNAPYYPDTYQVRGPQHQLSYDEVPYEVQTMQNHQRSDSQVLRSVNSGFQVLKPGTFAPPTPEEMEMSARNERRQSQAKKLQKKRRSSGSSRKSAFTEQV</sequence>
<feature type="compositionally biased region" description="Basic residues" evidence="1">
    <location>
        <begin position="437"/>
        <end position="448"/>
    </location>
</feature>
<dbReference type="OMA" id="NSWALWQ"/>
<feature type="region of interest" description="Disordered" evidence="1">
    <location>
        <begin position="312"/>
        <end position="378"/>
    </location>
</feature>
<dbReference type="PANTHER" id="PTHR40623:SF2">
    <property type="entry name" value="INTEGRAL MEMBRANE PROTEIN"/>
    <property type="match status" value="1"/>
</dbReference>
<evidence type="ECO:0000256" key="1">
    <source>
        <dbReference type="SAM" id="MobiDB-lite"/>
    </source>
</evidence>
<reference evidence="3 4" key="1">
    <citation type="journal article" date="2017" name="Genome Announc.">
        <title>Genome sequence of the saprophytic ascomycete Epicoccum nigrum ICMP 19927 strain isolated from New Zealand.</title>
        <authorList>
            <person name="Fokin M."/>
            <person name="Fleetwood D."/>
            <person name="Weir B.S."/>
            <person name="Villas-Boas S.G."/>
        </authorList>
    </citation>
    <scope>NUCLEOTIDE SEQUENCE [LARGE SCALE GENOMIC DNA]</scope>
    <source>
        <strain evidence="3 4">ICMP 19927</strain>
    </source>
</reference>
<feature type="region of interest" description="Disordered" evidence="1">
    <location>
        <begin position="412"/>
        <end position="461"/>
    </location>
</feature>
<name>A0A1Y2M0W2_EPING</name>
<dbReference type="Proteomes" id="UP000193240">
    <property type="component" value="Unassembled WGS sequence"/>
</dbReference>
<feature type="compositionally biased region" description="Low complexity" evidence="1">
    <location>
        <begin position="331"/>
        <end position="343"/>
    </location>
</feature>
<keyword evidence="2" id="KW-1133">Transmembrane helix</keyword>
<feature type="compositionally biased region" description="Pro residues" evidence="1">
    <location>
        <begin position="314"/>
        <end position="323"/>
    </location>
</feature>